<protein>
    <recommendedName>
        <fullName evidence="3">EamA domain-containing protein</fullName>
    </recommendedName>
</protein>
<keyword evidence="1" id="KW-0812">Transmembrane</keyword>
<dbReference type="Pfam" id="PF00892">
    <property type="entry name" value="EamA"/>
    <property type="match status" value="1"/>
</dbReference>
<keyword evidence="2" id="KW-0732">Signal</keyword>
<dbReference type="GO" id="GO:0016020">
    <property type="term" value="C:membrane"/>
    <property type="evidence" value="ECO:0007669"/>
    <property type="project" value="InterPro"/>
</dbReference>
<feature type="transmembrane region" description="Helical" evidence="1">
    <location>
        <begin position="101"/>
        <end position="119"/>
    </location>
</feature>
<feature type="signal peptide" evidence="2">
    <location>
        <begin position="1"/>
        <end position="24"/>
    </location>
</feature>
<evidence type="ECO:0000256" key="1">
    <source>
        <dbReference type="SAM" id="Phobius"/>
    </source>
</evidence>
<feature type="domain" description="EamA" evidence="3">
    <location>
        <begin position="154"/>
        <end position="295"/>
    </location>
</feature>
<feature type="transmembrane region" description="Helical" evidence="1">
    <location>
        <begin position="247"/>
        <end position="272"/>
    </location>
</feature>
<feature type="transmembrane region" description="Helical" evidence="1">
    <location>
        <begin position="128"/>
        <end position="145"/>
    </location>
</feature>
<evidence type="ECO:0000313" key="4">
    <source>
        <dbReference type="EMBL" id="CAG9315775.1"/>
    </source>
</evidence>
<feature type="chain" id="PRO_5043739879" description="EamA domain-containing protein" evidence="2">
    <location>
        <begin position="25"/>
        <end position="321"/>
    </location>
</feature>
<sequence>MNKKELWVLAPLTVAIVAVSSAAAAFDEITSVSAFMKASWRLQVTATFQLIPLSYECYKNWYGVLDMWKANWRLIALSGLSLSLHFTLWCWSLELTSMAHSLLFVCTSPLIIVVVYLILCKPIHIKEIIGVIVGFVGLALTILETTQGGDATWYGDLIAIVSAMAVTLYFFIGKAMMKQTISIWVYLTPVNFQAAIWSYALALLINNEDPGRFVQWIYTSDWVWALYLGIVPGIIGHGILNTLLKHVSVLIITVFVNFEPVIGTFIGWLAGLQGPPGIFTYIGGVIVVIGNIIVTLAGQNKESVEDETENQQIASSEREEV</sequence>
<evidence type="ECO:0000259" key="3">
    <source>
        <dbReference type="Pfam" id="PF00892"/>
    </source>
</evidence>
<dbReference type="InterPro" id="IPR037185">
    <property type="entry name" value="EmrE-like"/>
</dbReference>
<keyword evidence="1" id="KW-1133">Transmembrane helix</keyword>
<feature type="transmembrane region" description="Helical" evidence="1">
    <location>
        <begin position="222"/>
        <end position="240"/>
    </location>
</feature>
<comment type="caution">
    <text evidence="4">The sequence shown here is derived from an EMBL/GenBank/DDBJ whole genome shotgun (WGS) entry which is preliminary data.</text>
</comment>
<gene>
    <name evidence="4" type="ORF">BSTOLATCC_MIC14524</name>
</gene>
<keyword evidence="5" id="KW-1185">Reference proteome</keyword>
<evidence type="ECO:0000256" key="2">
    <source>
        <dbReference type="SAM" id="SignalP"/>
    </source>
</evidence>
<dbReference type="PANTHER" id="PTHR22911:SF76">
    <property type="entry name" value="EAMA DOMAIN-CONTAINING PROTEIN"/>
    <property type="match status" value="1"/>
</dbReference>
<accession>A0AAU9IVN2</accession>
<keyword evidence="1" id="KW-0472">Membrane</keyword>
<dbReference type="SUPFAM" id="SSF103481">
    <property type="entry name" value="Multidrug resistance efflux transporter EmrE"/>
    <property type="match status" value="2"/>
</dbReference>
<feature type="transmembrane region" description="Helical" evidence="1">
    <location>
        <begin position="151"/>
        <end position="171"/>
    </location>
</feature>
<dbReference type="PANTHER" id="PTHR22911">
    <property type="entry name" value="ACYL-MALONYL CONDENSING ENZYME-RELATED"/>
    <property type="match status" value="1"/>
</dbReference>
<proteinExistence type="predicted"/>
<name>A0AAU9IVN2_9CILI</name>
<dbReference type="AlphaFoldDB" id="A0AAU9IVN2"/>
<dbReference type="Proteomes" id="UP001162131">
    <property type="component" value="Unassembled WGS sequence"/>
</dbReference>
<feature type="transmembrane region" description="Helical" evidence="1">
    <location>
        <begin position="278"/>
        <end position="297"/>
    </location>
</feature>
<evidence type="ECO:0000313" key="5">
    <source>
        <dbReference type="Proteomes" id="UP001162131"/>
    </source>
</evidence>
<feature type="transmembrane region" description="Helical" evidence="1">
    <location>
        <begin position="183"/>
        <end position="202"/>
    </location>
</feature>
<organism evidence="4 5">
    <name type="scientific">Blepharisma stoltei</name>
    <dbReference type="NCBI Taxonomy" id="1481888"/>
    <lineage>
        <taxon>Eukaryota</taxon>
        <taxon>Sar</taxon>
        <taxon>Alveolata</taxon>
        <taxon>Ciliophora</taxon>
        <taxon>Postciliodesmatophora</taxon>
        <taxon>Heterotrichea</taxon>
        <taxon>Heterotrichida</taxon>
        <taxon>Blepharismidae</taxon>
        <taxon>Blepharisma</taxon>
    </lineage>
</organism>
<dbReference type="EMBL" id="CAJZBQ010000014">
    <property type="protein sequence ID" value="CAG9315775.1"/>
    <property type="molecule type" value="Genomic_DNA"/>
</dbReference>
<reference evidence="4" key="1">
    <citation type="submission" date="2021-09" db="EMBL/GenBank/DDBJ databases">
        <authorList>
            <consortium name="AG Swart"/>
            <person name="Singh M."/>
            <person name="Singh A."/>
            <person name="Seah K."/>
            <person name="Emmerich C."/>
        </authorList>
    </citation>
    <scope>NUCLEOTIDE SEQUENCE</scope>
    <source>
        <strain evidence="4">ATCC30299</strain>
    </source>
</reference>
<dbReference type="InterPro" id="IPR000620">
    <property type="entry name" value="EamA_dom"/>
</dbReference>